<keyword evidence="2" id="KW-0378">Hydrolase</keyword>
<keyword evidence="1 3" id="KW-0732">Signal</keyword>
<name>A0ABX2EL82_9BURK</name>
<dbReference type="Proteomes" id="UP000737171">
    <property type="component" value="Unassembled WGS sequence"/>
</dbReference>
<evidence type="ECO:0000256" key="1">
    <source>
        <dbReference type="ARBA" id="ARBA00022729"/>
    </source>
</evidence>
<comment type="caution">
    <text evidence="4">The sequence shown here is derived from an EMBL/GenBank/DDBJ whole genome shotgun (WGS) entry which is preliminary data.</text>
</comment>
<dbReference type="EMBL" id="JABRWJ010000006">
    <property type="protein sequence ID" value="NRF69325.1"/>
    <property type="molecule type" value="Genomic_DNA"/>
</dbReference>
<dbReference type="PANTHER" id="PTHR43037:SF5">
    <property type="entry name" value="FERULOYL ESTERASE"/>
    <property type="match status" value="1"/>
</dbReference>
<keyword evidence="5" id="KW-1185">Reference proteome</keyword>
<evidence type="ECO:0000256" key="3">
    <source>
        <dbReference type="SAM" id="SignalP"/>
    </source>
</evidence>
<reference evidence="4 5" key="1">
    <citation type="submission" date="2020-05" db="EMBL/GenBank/DDBJ databases">
        <title>Aquincola sp. isolate from soil.</title>
        <authorList>
            <person name="Han J."/>
            <person name="Kim D.-U."/>
        </authorList>
    </citation>
    <scope>NUCLEOTIDE SEQUENCE [LARGE SCALE GENOMIC DNA]</scope>
    <source>
        <strain evidence="4 5">S2</strain>
    </source>
</reference>
<proteinExistence type="predicted"/>
<evidence type="ECO:0000313" key="5">
    <source>
        <dbReference type="Proteomes" id="UP000737171"/>
    </source>
</evidence>
<feature type="chain" id="PRO_5046364752" evidence="3">
    <location>
        <begin position="21"/>
        <end position="444"/>
    </location>
</feature>
<sequence>MQFPSTLARLVAITSLAVLSACGGGERPAADSPGAAEPADARRRALFTISDDLLNEALAVTLLPYIEQNYASLFPGPQPTQVLSPYVYRCYPGTGNCVGFTANDIYVRGPAVGNLIEPVRVSSVADYCNAHPAACGLKLQRQAVIGGLIRHYIVYLPWRARGLTHTPTVFMLHGTTGTGEEFYNHSGWREKADAEGLIAVFPTALRHCLYEDDNANGVFDHPAERRTPTKWADAFLGEPSERPLCTAEQRATLPADVLAAVDHPLADDVAFFRAMVTDLTTSFAADTRRIYVSGFSNGGQMALRLAHEASDLLAAAASNGGGAQARLSGAAARPMSMIYAIGDRDDRYNASAENPLPLTDVGASPRFQHMTQPFTGVLSLADSYTWQQVTLYGHLMSVYQHSTSTAVPAGGNTLFTAVIQGLDHHYPNYMPDLLWNFFRDKSLP</sequence>
<dbReference type="SUPFAM" id="SSF53474">
    <property type="entry name" value="alpha/beta-Hydrolases"/>
    <property type="match status" value="1"/>
</dbReference>
<accession>A0ABX2EL82</accession>
<dbReference type="InterPro" id="IPR029058">
    <property type="entry name" value="AB_hydrolase_fold"/>
</dbReference>
<dbReference type="PANTHER" id="PTHR43037">
    <property type="entry name" value="UNNAMED PRODUCT-RELATED"/>
    <property type="match status" value="1"/>
</dbReference>
<dbReference type="Gene3D" id="3.40.50.1820">
    <property type="entry name" value="alpha/beta hydrolase"/>
    <property type="match status" value="1"/>
</dbReference>
<dbReference type="RefSeq" id="WP_173125982.1">
    <property type="nucleotide sequence ID" value="NZ_JABRWJ010000006.1"/>
</dbReference>
<feature type="signal peptide" evidence="3">
    <location>
        <begin position="1"/>
        <end position="20"/>
    </location>
</feature>
<evidence type="ECO:0000313" key="4">
    <source>
        <dbReference type="EMBL" id="NRF69325.1"/>
    </source>
</evidence>
<evidence type="ECO:0000256" key="2">
    <source>
        <dbReference type="ARBA" id="ARBA00022801"/>
    </source>
</evidence>
<gene>
    <name evidence="4" type="ORF">HLB44_20205</name>
</gene>
<organism evidence="4 5">
    <name type="scientific">Pseudaquabacterium terrae</name>
    <dbReference type="NCBI Taxonomy" id="2732868"/>
    <lineage>
        <taxon>Bacteria</taxon>
        <taxon>Pseudomonadati</taxon>
        <taxon>Pseudomonadota</taxon>
        <taxon>Betaproteobacteria</taxon>
        <taxon>Burkholderiales</taxon>
        <taxon>Sphaerotilaceae</taxon>
        <taxon>Pseudaquabacterium</taxon>
    </lineage>
</organism>
<protein>
    <submittedName>
        <fullName evidence="4">Uncharacterized protein</fullName>
    </submittedName>
</protein>
<dbReference type="InterPro" id="IPR050955">
    <property type="entry name" value="Plant_Biomass_Hydrol_Est"/>
</dbReference>